<evidence type="ECO:0000256" key="5">
    <source>
        <dbReference type="ARBA" id="ARBA00022679"/>
    </source>
</evidence>
<evidence type="ECO:0000313" key="11">
    <source>
        <dbReference type="EMBL" id="MDC8786449.1"/>
    </source>
</evidence>
<comment type="cofactor">
    <cofactor evidence="1">
        <name>Mg(2+)</name>
        <dbReference type="ChEBI" id="CHEBI:18420"/>
    </cofactor>
</comment>
<organism evidence="11 12">
    <name type="scientific">Roseateles koreensis</name>
    <dbReference type="NCBI Taxonomy" id="2987526"/>
    <lineage>
        <taxon>Bacteria</taxon>
        <taxon>Pseudomonadati</taxon>
        <taxon>Pseudomonadota</taxon>
        <taxon>Betaproteobacteria</taxon>
        <taxon>Burkholderiales</taxon>
        <taxon>Sphaerotilaceae</taxon>
        <taxon>Roseateles</taxon>
    </lineage>
</organism>
<comment type="catalytic activity">
    <reaction evidence="10">
        <text>L-threonyl-[protein] + FAD = FMN-L-threonyl-[protein] + AMP + H(+)</text>
        <dbReference type="Rhea" id="RHEA:36847"/>
        <dbReference type="Rhea" id="RHEA-COMP:11060"/>
        <dbReference type="Rhea" id="RHEA-COMP:11061"/>
        <dbReference type="ChEBI" id="CHEBI:15378"/>
        <dbReference type="ChEBI" id="CHEBI:30013"/>
        <dbReference type="ChEBI" id="CHEBI:57692"/>
        <dbReference type="ChEBI" id="CHEBI:74257"/>
        <dbReference type="ChEBI" id="CHEBI:456215"/>
        <dbReference type="EC" id="2.7.1.180"/>
    </reaction>
</comment>
<keyword evidence="12" id="KW-1185">Reference proteome</keyword>
<evidence type="ECO:0000313" key="12">
    <source>
        <dbReference type="Proteomes" id="UP001219862"/>
    </source>
</evidence>
<evidence type="ECO:0000256" key="4">
    <source>
        <dbReference type="ARBA" id="ARBA00022630"/>
    </source>
</evidence>
<dbReference type="PANTHER" id="PTHR30040">
    <property type="entry name" value="THIAMINE BIOSYNTHESIS LIPOPROTEIN APBE"/>
    <property type="match status" value="1"/>
</dbReference>
<gene>
    <name evidence="11" type="ORF">PRZ01_14760</name>
</gene>
<proteinExistence type="predicted"/>
<name>A0ABT5KU55_9BURK</name>
<dbReference type="InterPro" id="IPR024932">
    <property type="entry name" value="ApbE"/>
</dbReference>
<keyword evidence="6" id="KW-0479">Metal-binding</keyword>
<protein>
    <recommendedName>
        <fullName evidence="3">FAD:protein FMN transferase</fullName>
        <ecNumber evidence="2">2.7.1.180</ecNumber>
    </recommendedName>
    <alternativeName>
        <fullName evidence="9">Flavin transferase</fullName>
    </alternativeName>
</protein>
<evidence type="ECO:0000256" key="3">
    <source>
        <dbReference type="ARBA" id="ARBA00016337"/>
    </source>
</evidence>
<evidence type="ECO:0000256" key="7">
    <source>
        <dbReference type="ARBA" id="ARBA00022827"/>
    </source>
</evidence>
<keyword evidence="7" id="KW-0274">FAD</keyword>
<dbReference type="PANTHER" id="PTHR30040:SF2">
    <property type="entry name" value="FAD:PROTEIN FMN TRANSFERASE"/>
    <property type="match status" value="1"/>
</dbReference>
<comment type="caution">
    <text evidence="11">The sequence shown here is derived from an EMBL/GenBank/DDBJ whole genome shotgun (WGS) entry which is preliminary data.</text>
</comment>
<dbReference type="InterPro" id="IPR003374">
    <property type="entry name" value="ApbE-like_sf"/>
</dbReference>
<dbReference type="Pfam" id="PF02424">
    <property type="entry name" value="ApbE"/>
    <property type="match status" value="1"/>
</dbReference>
<evidence type="ECO:0000256" key="6">
    <source>
        <dbReference type="ARBA" id="ARBA00022723"/>
    </source>
</evidence>
<sequence>MPLTRAAPLSRRTCAWAIPLLAVGWSGSRPAQALALAPAVSQWRDSRALLGTQIDMVAEGLPAPELARAMDSAFAEIARLSAMMSRYEPGSALSAVNRAAGLGAVPVPAELMQVLQAGQALNRRSDELFDMTVGALKSWHFEPGQTGGMPRPAQLAREQALVGTDGLHLDARASTAYLRRAGMALDLGGVAKLPILAAGLRKLQAQGVQNALINGGGDVFYLGRTQGRPWRVGLRDPRHPSQVLGVLALEGQGLLAASGDYERCFIQDGVRQHHILDPRNGRPSQGPCGVSLLARDVDAVNGMGAVFMIGGKLAGERALAKNQGSRQKGDVEFLVVERDQTLWASPGMRQSLRKG</sequence>
<dbReference type="Gene3D" id="3.10.520.10">
    <property type="entry name" value="ApbE-like domains"/>
    <property type="match status" value="1"/>
</dbReference>
<accession>A0ABT5KU55</accession>
<evidence type="ECO:0000256" key="2">
    <source>
        <dbReference type="ARBA" id="ARBA00011955"/>
    </source>
</evidence>
<evidence type="ECO:0000256" key="10">
    <source>
        <dbReference type="ARBA" id="ARBA00048540"/>
    </source>
</evidence>
<dbReference type="SUPFAM" id="SSF143631">
    <property type="entry name" value="ApbE-like"/>
    <property type="match status" value="1"/>
</dbReference>
<dbReference type="EMBL" id="JAQQXS010000013">
    <property type="protein sequence ID" value="MDC8786449.1"/>
    <property type="molecule type" value="Genomic_DNA"/>
</dbReference>
<evidence type="ECO:0000256" key="1">
    <source>
        <dbReference type="ARBA" id="ARBA00001946"/>
    </source>
</evidence>
<dbReference type="RefSeq" id="WP_273597561.1">
    <property type="nucleotide sequence ID" value="NZ_JAQQXS010000013.1"/>
</dbReference>
<evidence type="ECO:0000256" key="8">
    <source>
        <dbReference type="ARBA" id="ARBA00022842"/>
    </source>
</evidence>
<dbReference type="Proteomes" id="UP001219862">
    <property type="component" value="Unassembled WGS sequence"/>
</dbReference>
<keyword evidence="4" id="KW-0285">Flavoprotein</keyword>
<dbReference type="GO" id="GO:0016740">
    <property type="term" value="F:transferase activity"/>
    <property type="evidence" value="ECO:0007669"/>
    <property type="project" value="UniProtKB-KW"/>
</dbReference>
<reference evidence="11 12" key="1">
    <citation type="submission" date="2022-10" db="EMBL/GenBank/DDBJ databases">
        <title>paucibacter sp. hw8 Genome sequencing.</title>
        <authorList>
            <person name="Park S."/>
        </authorList>
    </citation>
    <scope>NUCLEOTIDE SEQUENCE [LARGE SCALE GENOMIC DNA]</scope>
    <source>
        <strain evidence="12">hw8</strain>
    </source>
</reference>
<keyword evidence="5 11" id="KW-0808">Transferase</keyword>
<evidence type="ECO:0000256" key="9">
    <source>
        <dbReference type="ARBA" id="ARBA00031306"/>
    </source>
</evidence>
<dbReference type="EC" id="2.7.1.180" evidence="2"/>
<keyword evidence="8" id="KW-0460">Magnesium</keyword>